<comment type="caution">
    <text evidence="3">The sequence shown here is derived from an EMBL/GenBank/DDBJ whole genome shotgun (WGS) entry which is preliminary data.</text>
</comment>
<dbReference type="EMBL" id="JAZDWU010000010">
    <property type="protein sequence ID" value="KAK9988171.1"/>
    <property type="molecule type" value="Genomic_DNA"/>
</dbReference>
<feature type="transmembrane region" description="Helical" evidence="1">
    <location>
        <begin position="70"/>
        <end position="96"/>
    </location>
</feature>
<dbReference type="Proteomes" id="UP001459277">
    <property type="component" value="Unassembled WGS sequence"/>
</dbReference>
<keyword evidence="2" id="KW-0732">Signal</keyword>
<keyword evidence="1" id="KW-0472">Membrane</keyword>
<evidence type="ECO:0000313" key="3">
    <source>
        <dbReference type="EMBL" id="KAK9988171.1"/>
    </source>
</evidence>
<dbReference type="AlphaFoldDB" id="A0AAW2BQ79"/>
<dbReference type="InterPro" id="IPR051564">
    <property type="entry name" value="LRR_receptor-like_kinase"/>
</dbReference>
<dbReference type="GO" id="GO:0016020">
    <property type="term" value="C:membrane"/>
    <property type="evidence" value="ECO:0007669"/>
    <property type="project" value="TreeGrafter"/>
</dbReference>
<name>A0AAW2BQ79_9ROSI</name>
<sequence>MAASLSKAHPFLLICLSLLLVLIHAKPYVPKQHVVDEESARNKVASAVAFALPPSALASQKHKNRKRNVLALIFTLLIGVLGRNLLGFITLLIGVLGGDLLGFMGGAVVFGTGGRKTSSPTIFSPLIKKKEDLAFLAIKVAQLCWKSLEEVGAERFSSLQDVLDEASNGTKELDWLAWYKIALGVLQCVARVLVIGKKPTNSFFHNMDEICLAKWLWNVMASNNPEQAIDSKLIGNRFEHEMLSILKIACFCTVDDPSDRPSSKDVSCMLS</sequence>
<reference evidence="3 4" key="1">
    <citation type="submission" date="2024-01" db="EMBL/GenBank/DDBJ databases">
        <title>A telomere-to-telomere, gap-free genome of sweet tea (Lithocarpus litseifolius).</title>
        <authorList>
            <person name="Zhou J."/>
        </authorList>
    </citation>
    <scope>NUCLEOTIDE SEQUENCE [LARGE SCALE GENOMIC DNA]</scope>
    <source>
        <strain evidence="3">Zhou-2022a</strain>
        <tissue evidence="3">Leaf</tissue>
    </source>
</reference>
<dbReference type="Gene3D" id="1.10.510.10">
    <property type="entry name" value="Transferase(Phosphotransferase) domain 1"/>
    <property type="match status" value="1"/>
</dbReference>
<evidence type="ECO:0000256" key="1">
    <source>
        <dbReference type="SAM" id="Phobius"/>
    </source>
</evidence>
<accession>A0AAW2BQ79</accession>
<evidence type="ECO:0000313" key="4">
    <source>
        <dbReference type="Proteomes" id="UP001459277"/>
    </source>
</evidence>
<protein>
    <submittedName>
        <fullName evidence="3">Uncharacterized protein</fullName>
    </submittedName>
</protein>
<feature type="chain" id="PRO_5043991055" evidence="2">
    <location>
        <begin position="26"/>
        <end position="271"/>
    </location>
</feature>
<evidence type="ECO:0000256" key="2">
    <source>
        <dbReference type="SAM" id="SignalP"/>
    </source>
</evidence>
<feature type="signal peptide" evidence="2">
    <location>
        <begin position="1"/>
        <end position="25"/>
    </location>
</feature>
<keyword evidence="4" id="KW-1185">Reference proteome</keyword>
<keyword evidence="1" id="KW-1133">Transmembrane helix</keyword>
<dbReference type="PANTHER" id="PTHR48055">
    <property type="entry name" value="LEUCINE-RICH REPEAT RECEPTOR PROTEIN KINASE EMS1"/>
    <property type="match status" value="1"/>
</dbReference>
<gene>
    <name evidence="3" type="ORF">SO802_028410</name>
</gene>
<proteinExistence type="predicted"/>
<dbReference type="PANTHER" id="PTHR48055:SF22">
    <property type="entry name" value="LEUCINE-RICH REPEAT RECEPTOR-LIKE SERINE_THREONINE_TYROSINE-PROTEIN KINASE SOBIR1"/>
    <property type="match status" value="1"/>
</dbReference>
<keyword evidence="1" id="KW-0812">Transmembrane</keyword>
<organism evidence="3 4">
    <name type="scientific">Lithocarpus litseifolius</name>
    <dbReference type="NCBI Taxonomy" id="425828"/>
    <lineage>
        <taxon>Eukaryota</taxon>
        <taxon>Viridiplantae</taxon>
        <taxon>Streptophyta</taxon>
        <taxon>Embryophyta</taxon>
        <taxon>Tracheophyta</taxon>
        <taxon>Spermatophyta</taxon>
        <taxon>Magnoliopsida</taxon>
        <taxon>eudicotyledons</taxon>
        <taxon>Gunneridae</taxon>
        <taxon>Pentapetalae</taxon>
        <taxon>rosids</taxon>
        <taxon>fabids</taxon>
        <taxon>Fagales</taxon>
        <taxon>Fagaceae</taxon>
        <taxon>Lithocarpus</taxon>
    </lineage>
</organism>